<evidence type="ECO:0000313" key="1">
    <source>
        <dbReference type="EMBL" id="KAH7660612.1"/>
    </source>
</evidence>
<reference evidence="2" key="1">
    <citation type="journal article" date="2022" name="Nat. Commun.">
        <title>Chromosome evolution and the genetic basis of agronomically important traits in greater yam.</title>
        <authorList>
            <person name="Bredeson J.V."/>
            <person name="Lyons J.B."/>
            <person name="Oniyinde I.O."/>
            <person name="Okereke N.R."/>
            <person name="Kolade O."/>
            <person name="Nnabue I."/>
            <person name="Nwadili C.O."/>
            <person name="Hribova E."/>
            <person name="Parker M."/>
            <person name="Nwogha J."/>
            <person name="Shu S."/>
            <person name="Carlson J."/>
            <person name="Kariba R."/>
            <person name="Muthemba S."/>
            <person name="Knop K."/>
            <person name="Barton G.J."/>
            <person name="Sherwood A.V."/>
            <person name="Lopez-Montes A."/>
            <person name="Asiedu R."/>
            <person name="Jamnadass R."/>
            <person name="Muchugi A."/>
            <person name="Goodstein D."/>
            <person name="Egesi C.N."/>
            <person name="Featherston J."/>
            <person name="Asfaw A."/>
            <person name="Simpson G.G."/>
            <person name="Dolezel J."/>
            <person name="Hendre P.S."/>
            <person name="Van Deynze A."/>
            <person name="Kumar P.L."/>
            <person name="Obidiegwu J.E."/>
            <person name="Bhattacharjee R."/>
            <person name="Rokhsar D.S."/>
        </authorList>
    </citation>
    <scope>NUCLEOTIDE SEQUENCE [LARGE SCALE GENOMIC DNA]</scope>
    <source>
        <strain evidence="2">cv. TDa95/00328</strain>
    </source>
</reference>
<name>A0ACB7UJC7_DIOAL</name>
<keyword evidence="2" id="KW-1185">Reference proteome</keyword>
<dbReference type="EC" id="5.6.2.2" evidence="1"/>
<sequence>MQMAYDAKLLRVPGIHWLGVFPSDSEKFRLPNGCLLNLTAKDRQKAESILTRCYLRKETPKWRLELEIMLEKGVKFEIEALSASSLSFLSTYIPQKIHEGLYI</sequence>
<accession>A0ACB7UJC7</accession>
<dbReference type="EMBL" id="CM037025">
    <property type="protein sequence ID" value="KAH7660612.1"/>
    <property type="molecule type" value="Genomic_DNA"/>
</dbReference>
<evidence type="ECO:0000313" key="2">
    <source>
        <dbReference type="Proteomes" id="UP000827976"/>
    </source>
</evidence>
<keyword evidence="1" id="KW-0413">Isomerase</keyword>
<proteinExistence type="predicted"/>
<gene>
    <name evidence="1" type="ORF">IHE45_15G004400</name>
</gene>
<dbReference type="Proteomes" id="UP000827976">
    <property type="component" value="Chromosome 15"/>
</dbReference>
<comment type="caution">
    <text evidence="1">The sequence shown here is derived from an EMBL/GenBank/DDBJ whole genome shotgun (WGS) entry which is preliminary data.</text>
</comment>
<protein>
    <submittedName>
        <fullName evidence="1">Spo11/DNA topoisomerase VI subunit A protein</fullName>
        <ecNumber evidence="1">5.6.2.2</ecNumber>
    </submittedName>
</protein>
<organism evidence="1 2">
    <name type="scientific">Dioscorea alata</name>
    <name type="common">Purple yam</name>
    <dbReference type="NCBI Taxonomy" id="55571"/>
    <lineage>
        <taxon>Eukaryota</taxon>
        <taxon>Viridiplantae</taxon>
        <taxon>Streptophyta</taxon>
        <taxon>Embryophyta</taxon>
        <taxon>Tracheophyta</taxon>
        <taxon>Spermatophyta</taxon>
        <taxon>Magnoliopsida</taxon>
        <taxon>Liliopsida</taxon>
        <taxon>Dioscoreales</taxon>
        <taxon>Dioscoreaceae</taxon>
        <taxon>Dioscorea</taxon>
    </lineage>
</organism>